<dbReference type="AlphaFoldDB" id="A0A7S3EVN3"/>
<evidence type="ECO:0000259" key="1">
    <source>
        <dbReference type="Pfam" id="PF00024"/>
    </source>
</evidence>
<feature type="domain" description="Apple" evidence="1">
    <location>
        <begin position="41"/>
        <end position="79"/>
    </location>
</feature>
<dbReference type="EMBL" id="HBHX01014300">
    <property type="protein sequence ID" value="CAE0107342.1"/>
    <property type="molecule type" value="Transcribed_RNA"/>
</dbReference>
<dbReference type="InterPro" id="IPR003609">
    <property type="entry name" value="Pan_app"/>
</dbReference>
<sequence length="403" mass="45535">MRDFPSFATTNTSIRHVGHGFCGNTRRGDGRLCSLGDRLGSWRAGTLQDCAARCQQCPRCHFISFSSYDQDCSWFNSCPEVHLQARGLTTHETYSVWLRLEPIQDDWPAWPAESVHFNARLVDSFTHDKGSVPHYQNWGPGMRCNVSELLRSGAFIRSFECREFGGFETRYVMPVWNITYLERRMPDFLRAFYRCALEQTFTDDRRADSQLRGALPTSYIRSDLPIKSYADNFGFLLQAGADQVACAYPLDAYSLSSRRLCSQSDNDGHVQMRLQLARRKCQHANPIIGSMQALSAQGKHPSVGCCNSVENALTLQRAYLGLEGHTRCTRGNGLNQMNLRWSPDDVQGVYFIRGSDAKYAAQLHRILTAELMRGTEITPSLMFCRLPSSVFATMRRGRQGSSG</sequence>
<name>A0A7S3EVN3_9EUKA</name>
<protein>
    <recommendedName>
        <fullName evidence="1">Apple domain-containing protein</fullName>
    </recommendedName>
</protein>
<proteinExistence type="predicted"/>
<dbReference type="Pfam" id="PF00024">
    <property type="entry name" value="PAN_1"/>
    <property type="match status" value="1"/>
</dbReference>
<accession>A0A7S3EVN3</accession>
<reference evidence="2" key="1">
    <citation type="submission" date="2021-01" db="EMBL/GenBank/DDBJ databases">
        <authorList>
            <person name="Corre E."/>
            <person name="Pelletier E."/>
            <person name="Niang G."/>
            <person name="Scheremetjew M."/>
            <person name="Finn R."/>
            <person name="Kale V."/>
            <person name="Holt S."/>
            <person name="Cochrane G."/>
            <person name="Meng A."/>
            <person name="Brown T."/>
            <person name="Cohen L."/>
        </authorList>
    </citation>
    <scope>NUCLEOTIDE SEQUENCE</scope>
    <source>
        <strain evidence="2">CCMP281</strain>
    </source>
</reference>
<organism evidence="2">
    <name type="scientific">Haptolina ericina</name>
    <dbReference type="NCBI Taxonomy" id="156174"/>
    <lineage>
        <taxon>Eukaryota</taxon>
        <taxon>Haptista</taxon>
        <taxon>Haptophyta</taxon>
        <taxon>Prymnesiophyceae</taxon>
        <taxon>Prymnesiales</taxon>
        <taxon>Prymnesiaceae</taxon>
        <taxon>Haptolina</taxon>
    </lineage>
</organism>
<evidence type="ECO:0000313" key="2">
    <source>
        <dbReference type="EMBL" id="CAE0107342.1"/>
    </source>
</evidence>
<gene>
    <name evidence="2" type="ORF">HERI1096_LOCUS8001</name>
</gene>